<comment type="subcellular location">
    <subcellularLocation>
        <location evidence="1">Secreted</location>
    </subcellularLocation>
</comment>
<dbReference type="SUPFAM" id="SSF51120">
    <property type="entry name" value="beta-Roll"/>
    <property type="match status" value="30"/>
</dbReference>
<dbReference type="SUPFAM" id="SSF49313">
    <property type="entry name" value="Cadherin-like"/>
    <property type="match status" value="15"/>
</dbReference>
<gene>
    <name evidence="7" type="ORF">QE369_001085</name>
</gene>
<dbReference type="CDD" id="cd11304">
    <property type="entry name" value="Cadherin_repeat"/>
    <property type="match status" value="15"/>
</dbReference>
<dbReference type="InterPro" id="IPR006558">
    <property type="entry name" value="LamG-like"/>
</dbReference>
<dbReference type="Pfam" id="PF00028">
    <property type="entry name" value="Cadherin"/>
    <property type="match status" value="2"/>
</dbReference>
<dbReference type="SMART" id="SM00560">
    <property type="entry name" value="LamGL"/>
    <property type="match status" value="1"/>
</dbReference>
<proteinExistence type="predicted"/>
<dbReference type="PANTHER" id="PTHR38340">
    <property type="entry name" value="S-LAYER PROTEIN"/>
    <property type="match status" value="1"/>
</dbReference>
<dbReference type="InterPro" id="IPR006644">
    <property type="entry name" value="Cadg"/>
</dbReference>
<dbReference type="InterPro" id="IPR013320">
    <property type="entry name" value="ConA-like_dom_sf"/>
</dbReference>
<dbReference type="RefSeq" id="WP_309769880.1">
    <property type="nucleotide sequence ID" value="NZ_JAVIZC010000001.1"/>
</dbReference>
<dbReference type="GO" id="GO:0007156">
    <property type="term" value="P:homophilic cell adhesion via plasma membrane adhesion molecules"/>
    <property type="evidence" value="ECO:0007669"/>
    <property type="project" value="InterPro"/>
</dbReference>
<dbReference type="Gene3D" id="2.60.40.60">
    <property type="entry name" value="Cadherins"/>
    <property type="match status" value="15"/>
</dbReference>
<feature type="domain" description="Cadherin" evidence="6">
    <location>
        <begin position="5226"/>
        <end position="5313"/>
    </location>
</feature>
<feature type="domain" description="Cadherin" evidence="6">
    <location>
        <begin position="4922"/>
        <end position="5010"/>
    </location>
</feature>
<dbReference type="SMART" id="SM00736">
    <property type="entry name" value="CADG"/>
    <property type="match status" value="5"/>
</dbReference>
<dbReference type="InterPro" id="IPR015919">
    <property type="entry name" value="Cadherin-like_sf"/>
</dbReference>
<dbReference type="PANTHER" id="PTHR38340:SF1">
    <property type="entry name" value="S-LAYER PROTEIN"/>
    <property type="match status" value="1"/>
</dbReference>
<feature type="domain" description="Cadherin" evidence="6">
    <location>
        <begin position="4421"/>
        <end position="4518"/>
    </location>
</feature>
<keyword evidence="3" id="KW-0732">Signal</keyword>
<dbReference type="Gene3D" id="2.150.10.10">
    <property type="entry name" value="Serralysin-like metalloprotease, C-terminal"/>
    <property type="match status" value="30"/>
</dbReference>
<dbReference type="InterPro" id="IPR050557">
    <property type="entry name" value="RTX_toxin/Mannuronan_C5-epim"/>
</dbReference>
<dbReference type="InterPro" id="IPR001343">
    <property type="entry name" value="Hemolysn_Ca-bd"/>
</dbReference>
<dbReference type="GO" id="GO:0005509">
    <property type="term" value="F:calcium ion binding"/>
    <property type="evidence" value="ECO:0007669"/>
    <property type="project" value="InterPro"/>
</dbReference>
<evidence type="ECO:0000259" key="6">
    <source>
        <dbReference type="PROSITE" id="PS50268"/>
    </source>
</evidence>
<comment type="caution">
    <text evidence="7">The sequence shown here is derived from an EMBL/GenBank/DDBJ whole genome shotgun (WGS) entry which is preliminary data.</text>
</comment>
<accession>A0AAJ2BA55</accession>
<dbReference type="SUPFAM" id="SSF49899">
    <property type="entry name" value="Concanavalin A-like lectins/glucanases"/>
    <property type="match status" value="1"/>
</dbReference>
<dbReference type="SMART" id="SM00089">
    <property type="entry name" value="PKD"/>
    <property type="match status" value="5"/>
</dbReference>
<feature type="domain" description="Cadherin" evidence="6">
    <location>
        <begin position="4626"/>
        <end position="4714"/>
    </location>
</feature>
<feature type="domain" description="Cadherin" evidence="6">
    <location>
        <begin position="4224"/>
        <end position="4320"/>
    </location>
</feature>
<feature type="domain" description="Cadherin" evidence="6">
    <location>
        <begin position="5613"/>
        <end position="5718"/>
    </location>
</feature>
<sequence length="5927" mass="584057">MTETPNSSAVTLSVEKPKTGETRVVTIGDNVDKIGFAFSLEGAHVELRDIDLVIKFADGSSIVLLGFGLKLVEENPAELSFDGHPLDTQSLLSLVGQFTASDVPISNDMATEQVKSVSKKDGNDNTKEASQPQPQVEVIEVKAEPNNHKYDVPPDERQKSEGTSDNDRLSDIVSEGKKIWEEPSAPSAAPAVKNDNTGTGAGTGRYDVPVPEISARLFGITTTETSAHGDGQTIQGALASTPADTDPLFASQRLVDTIEGTSFDDIIHADNVRYAGVGTTSRTIELTTVMPDNAWTITGVRISGLPTGYSIVGANLVNGSFVIPLDSLHPDRVEVKLQYVLPDGTGAADANGFFSYFAIKVDYDISSATLNTISTTSGTIQFGIRNVTGETDATYVNPITGSPIYVLWSKPPGSVVHAGTGDDTVFAGAGADDLDGEGGADTLSYATSNLAVKVDLSTNTVSGGYADGDTISHFENIEGSKFSDELTGDATANVITGGAGADRIDGGAGIDTASYKSSPAGVTVDLAAGTGRGGDAEGDVLHNIENIDGSGFADRLIGDAGDNELHGNAGDDILAGAGGADLLDGGDGNDTADYSASQSAIAVDLAAGVGSAGDAAGDRLVSIESVIGSAFADTIRGSAGSDTLKGGDGNDTLDGRGGDDILQGGSGDDILIGGSGADQLDGGAGVDTADYSSSAVGITINLATGINTGGDAQGDTLISIEKIVGSAFADTMTGGAGDDIFLGGSGDDQLIGGAGNDRLEGGDGNDVLMGGAGSDTLIGGAGVDTANYATSQAAVQIDLAAGTVAGGDAAGDTLSSIESLTGSAFNDTLRGDSGANRLEGGAGNDILEGRDGDDILIGGAGDDVLIGGAGADTIQGGDGSDTIDYSSSTAGVSVNLSSQTGSGGDANGDTYVDIENVTGTAFDDTLIGSAGANTIVGGAGNDVIDGAGGNDTIDAGAGDDVVSGGSGADVMHGGLGRDVLSYALSSGAVTVDLALGTGRGSDAENDVFDGFEEVQGSAFADTLRGGASADTLRGGAGDDLLEGRAGADVLDGGAGVDTVSYASSASAVQVDLETVTASGGDAQGDTLISIEQVIGSAFDDRLKAAASGSRLDGGSGDDTLYANLGADQLIGGAGNDTADYSASTAAITVSLDGSTGVGGYAEGDTLTGIERLVGSAFADRLSGDSGANILTGGAGADILSGGAGADQLYGGADDDVLVGGAGSDTLDGGSGFDTADYSSSNAAIAVNLQTGAVSGGDASGDTLVSIERVIGTVYADTLIASASGSTLEGNAGDDTLIGGAGVDILLGGEGNDLIAGGAGADTLDGGLGNDTVSYSASSAGVTVDLRSTVAQNSSGDAAGDLLSNFENVIGSALADTLTGNAAANVLTGGSGDDVLIGLGGADSLVGGAGIDTADYSASASGVTVNLTNNQNFGGDAAGDVLAGIENVTGSAFADVLTGDAGANLLKGDAGDDVLAGLGGADILDGGAGSNTADYSASASAVAVNLSSSSITTALGTIAAGGAGLGGDAAGDTYINIQNLTGSNFDDVLAANAAGSRIAAGSGNDRLIAGAGADALDGGAGLDTVDYGLSSQAITVDLSTGTSSGGYAQGDTLTAIENIAGSIYDDRLTGSFAANAMSGGSGNDVIEGLAGADTLDGGAGTDTVSYAHSAAAVTVDLQLTTAQVSGGDAAGDILSGFEDILGSAFSDRLTGNSGANTLTGGDGDDVLAGLGGADTLDGGAGNDTASYAASSAAVNVNLATGAAQGGDAQGDTLISIENLIGSGLSDTLTGNAGDNRLSGGAGDDVLAGLGGADVLDGGAGADTASYAASSAGVVVNLTSNLNTGGDAEGDILTNIESVTGSAFDDILTGNAGANTLTGGAGDDILAGLAGADRLDGGAGSDTVSYAGSSDAVAVDLRLTTAQNSTGDASGDVLISIENVIGSAFADTLTAADSGSVLSGGGGDDSLNAGAGVDVLDGGVGMDLADYSTSTAGVSINLATGVATGGYAAGDTLIGIEYLRGSTFADILMGDAGSNILDGNDGDDTLVGGAGADLLDGGAGNDTASYADSNASVTVNLTTGTGSGGSADGDRLLLIENLIGSASNDTLIGNAGANVLSGGAGDDVLAGMGGADVLDGGTGTNTADYSASSAGVQVNLRTTAFSASQINGGTIQGGTGLGGDAQGDTLTNIQNVIGSAFSDYLIAGASGGRISAGAGDDRIAAGAGADIIDGGTGLDLVNYVLSDAGVSINLATNTVSGGYAAGDVLTGIENIYGTNFDDTLTGTSGVNDIRGASGDDVIEGLGGADTLDGGAGIDTVSYANSGVGVTVDLGRTTAQVSAGDASGDILSNFEKVLGSAHADTLIAAAMGSTLMGAAGNDTLVAGAGADVIDGGSDSDTVDYSASTAAVTVNLAMQTASGGYAQGDTIANIENVLGSAWNDVLTGDQGTNVLRGGAGDDVLNGGAGSDTLDGGAGIDTADYSTATTAVTVDLNAGTGLNGDAQGDTLIAIENVTGGAGNDVLTGTSGVNVLRGGAGDDVLAGLAGADTLDGGAGSNTADYSASGSAVYVDLASFSITTPVGTVTSAVARGGDAEGDVLTNIQSVIGSAFNDILAASAVGGRLAGGAGDDTLVANAGTDQIDGGAGANDFVNYAMSSAGVTVNLATGMGSGGFAQGDTYASIEGIYGSGFNDTLTGDGGVNTINGGSGNDTIEGMGGADTLDGGAGTDTVSYANSGAGVTVDLTLATAQISSGDASGDILRNIENITGSAFDDVLTGDAGANVIKGGAGNDILAGGAGADRLEGGEDSDTASYAQSTAAVTVDLRLSTAQVSTGDANGDVLVSIENVIGSALGDTLVGNAADNQLSGGAGDDVLMGLFGADVLDGGDGVDTAEYSASLLGVTVDLTLGTGIGGDAAGDVLRNIENVTGSALDDVLTGTSGANVLLGGDGDDTLIGLGGADMLDGGAGNNTADYSASAAGVTLNLTTTTYITSGMFSANPSVAIAGGTGAGGDAQGDTLLNIQNVIGSAFNDYVYTAVAGSTVSTSAGDDWIVANAGRDVLDGGAGVDTVSYGLSNAAVTINLAAGTASGGYAAGDLLTGIENLTGSSYNDVLTGDAGANTIFGGDGNDTIEGGAGDDYMDGGNGFDTLSYASATSGVRLYPNWNNSGIPNANTTVSAGIDRSIGFENIVGSSFSDIINIGAGGWQVQAGAGHDLINPNGSAGLIDGGAGIDTLKLSNDHNWGGATIDLAVNTSAAARAWGGGGAEGDWYSGIENIAGSIYSDYLAGDSGDNSLDGAAGNDVLKGASGNDVLFGGAGDDLLIGGTGADALIGGTGIDTASWAGSTSAVTANLETGIAFGGDAGTQGAATAYSNASLVAGWGFTEGSGRTAATINGANVSLNLNGTTGWTSGPDNHGSALDFKGRGAGNDFATVGAMTLGDSITVSSWVNFDTKASGVQEGVWKIGTANNQWIFLTKQSNGNIYAEVRGDLAGATLPGQSVAGVAVSSSYVTVDQWMHIAVTYQAGRVQLFINGALVNTTDSTIILPPSGVFNSNFIGRDHSTSNFLDGQVDDFAVFNRALTDAEIQQLATQKNGLENAGLVTDTLSGIENLTGTDYADTLTGDAESNVLDGGAGSDTLRGGAGDDTLIGGVGADSLDGGSGTDIASYAGSAQAVNINLESRTASGGDAQGDTLTSIEGVIGSAFNDNLIAASAGSSLTGGAGNDTLTGGVGNDIIRGDDDLDKLITYASAAAAGTNLLVNGNFEAYATARFSNVNPAATLANGWQTPDGLIYISDSTYIANGTAENQSLRLQGGWVNSDVWQNVTTTAGETYLLQFNVGGLSGGTNALGVYFNGTLIDTINTAPFMKTWQTFDYLVTGTGGSDKIEFKYLSTTNQVLIDDVVFTVAGGRDVIDGGAGDDTLDGGYGNDTIRGGDGDDHVIGGLGNDTIDGGAGNDTISGDADSFSPPALETFANGLGGWNGVSGLTTGTTTLLDGNSVLGLVQGSGGVNAWGQQIQKSYQLTDPGAATTSVSFDLYLLDSFDSNEGAKVYINGVAVLTIIAPGGYNGVGNNMSGLTFTTDGGATYTASLTQSAYSAGWGGLDDKLTITLTVPTPAGGVLTLGFGSNMNEAAANESIAIDNVNVPGSGIVGASGVPGDDVLTGGAGDDLIDGGAGNDRAVFSGSRAAYTITYNAASMSYTVSGPDGNDTVKNVERFTFDDGTLTTAHLVSGMQFTSSGTIVENSAAGSVAATLAMSDGSNVTYAITGGANANAFAINGNQIVLANGASLDYEAGATRTLQVTAVAADGSTHVQNVTVNLTNVNEAPVITSAANLSRAENGAAVATLTASDQDANTTLTWSIVGGADSSKFQINAQTGALSFLAAPNFEAPQDAGNDNVYNLTVSVSDGTNITQQNLAVTVTNLNEAPVLTLTSSGAIAENTVAARVATLSAADPDAGDHLTYTLSGTDASLFVIDGNALRLKDGVSLDYEQAATRTVTVTATDAGGLTSTQTLTVNVTDVNEAPAITSAATFNVAENGTAVATLAAVDPDAGATRSWSISGTDAALFQIDAQTGALSFKTAPNFEAPQDAGNDNIYNLTVSVSDGTNVTSQAVAVTVTNVNEAPSLTLTGTGAVNENVAAATVANFAASDPDAGTTLTYTLGGADANMFVVDGNTVRLKDGVSFNYEQATHRDLTLTASDGTNSVTRTLTVNVTDVNEAPTITSAATFNVAENGTAVATLAAADPDAGATRSWSISGTDAALFQIDAQTGALSFRTAPNFEAPQDVGNDNIYNLTVSVSDGTNVTSQAVAVTVTNVNEAPSLTLTGTGAVNENVAAATVANFAASDPDAGTTLTYTLGGADANMFVVDGNTVRLKDGVSFNYEQATHRDLTLTASDGTNSVTRTLTVNVTDVNEAPTITSAATFNVAENGTAVATLAAADPDAGATRSWSISGTDAALFQIDAQTGALSFRTAPNFEAPQDVGNDNIYNLTVSVSDGTNVTSQAVAVTVTNVNDAPVITSATALSMVEGNTSISTLTATDEDGNAMSWAIAGGADAAKFAIDAATGALSFVAAPNYDSPADTGQDNVYDLQVRVSDGTVSTFQTLAVTVLRDQQAPDIVNVPPVMGVSENSTMVMRAMAQDPNVGDTITWSIAGGADAAKFNIDAQTGVLTFVSAPDREQPTDANGDNVYQVVLQAQDQTGLSSTRALAVTVTDVDEAPVFSTGTTLSAAEQQTAVATIVAADPERAAITYSIVGGADSAQFLINGQTGQLVFASAQDYQNPADADHDRLYEVTVRASDGSLTTDRTFNVMLTDVNQAPTFTSAVTANIAENTTSVMTVTATDPDAGTVLTYAISGGADASLFTINSQTGQLSFRSAPDYEAPADINHDNVYDVTVLVSDGTNARTQSVSVVVTDVAEAPVITSASSVTVNEGVTTVTTVAATDADSANLVYSISGGADASAFSIDAQTGALRFVSAPDHEAKADADHDNVYNVRVSVSDGTLVTSQMMAVTLANVAPTITSPAAFTVNENATAVGTVAATDPAGGALVYALAGGADANLFSIDSSTGVLTFRTAPNFESPADAGNDNHYNLNILVSDGTSVASQAVEVVVRDVNEAPTATLAASTITIAEDQRGATVTTFTGSDPDAGDHVHYSLAGADSALFEISGTTIKLLDGVAFDYETRSSYALDLVATDDHGLSNTRSIAIAVIDLQGENLVGTSGDDRLVGGIGNDTLEGGAGADQLIGGADIDTAVYSHSSAGVTVDLGAGTGHDGEAEGDTYSGIENITGSDFADTLTGDGNANTLRGGGGADFLSGGAGDDIFYVDYSDTVSGGAGKDTAIFTAVGSGVLTGLSGLETLDFRNSGNDSVTINSTTLSSLAPEGDLLTINRDSGDTITLAGATDTHNQFVEHGLTYNVFTMDDDQNHNITIHVQAA</sequence>
<dbReference type="PRINTS" id="PR00313">
    <property type="entry name" value="CABNDNGRPT"/>
</dbReference>
<dbReference type="InterPro" id="IPR018511">
    <property type="entry name" value="Hemolysin-typ_Ca-bd_CS"/>
</dbReference>
<feature type="compositionally biased region" description="Basic and acidic residues" evidence="5">
    <location>
        <begin position="139"/>
        <end position="181"/>
    </location>
</feature>
<keyword evidence="4" id="KW-1015">Disulfide bond</keyword>
<dbReference type="EMBL" id="JAVIZC010000001">
    <property type="protein sequence ID" value="MDR6100907.1"/>
    <property type="molecule type" value="Genomic_DNA"/>
</dbReference>
<dbReference type="Proteomes" id="UP001255601">
    <property type="component" value="Unassembled WGS sequence"/>
</dbReference>
<feature type="domain" description="Cadherin" evidence="6">
    <location>
        <begin position="4530"/>
        <end position="4618"/>
    </location>
</feature>
<organism evidence="7 8">
    <name type="scientific">Agrobacterium larrymoorei</name>
    <dbReference type="NCBI Taxonomy" id="160699"/>
    <lineage>
        <taxon>Bacteria</taxon>
        <taxon>Pseudomonadati</taxon>
        <taxon>Pseudomonadota</taxon>
        <taxon>Alphaproteobacteria</taxon>
        <taxon>Hyphomicrobiales</taxon>
        <taxon>Rhizobiaceae</taxon>
        <taxon>Rhizobium/Agrobacterium group</taxon>
        <taxon>Agrobacterium</taxon>
    </lineage>
</organism>
<reference evidence="7" key="1">
    <citation type="submission" date="2023-08" db="EMBL/GenBank/DDBJ databases">
        <title>Functional and genomic diversity of the sorghum phyllosphere microbiome.</title>
        <authorList>
            <person name="Shade A."/>
        </authorList>
    </citation>
    <scope>NUCLEOTIDE SEQUENCE</scope>
    <source>
        <strain evidence="7">SORGH_AS_0974</strain>
    </source>
</reference>
<evidence type="ECO:0000256" key="3">
    <source>
        <dbReference type="ARBA" id="ARBA00022729"/>
    </source>
</evidence>
<evidence type="ECO:0000256" key="1">
    <source>
        <dbReference type="ARBA" id="ARBA00004613"/>
    </source>
</evidence>
<dbReference type="InterPro" id="IPR022409">
    <property type="entry name" value="PKD/Chitinase_dom"/>
</dbReference>
<dbReference type="InterPro" id="IPR011049">
    <property type="entry name" value="Serralysin-like_metalloprot_C"/>
</dbReference>
<evidence type="ECO:0000256" key="5">
    <source>
        <dbReference type="SAM" id="MobiDB-lite"/>
    </source>
</evidence>
<feature type="domain" description="Cadherin" evidence="6">
    <location>
        <begin position="5414"/>
        <end position="5517"/>
    </location>
</feature>
<protein>
    <submittedName>
        <fullName evidence="7">Ca2+-binding RTX toxin-like protein</fullName>
    </submittedName>
</protein>
<feature type="domain" description="Cadherin" evidence="6">
    <location>
        <begin position="4822"/>
        <end position="4910"/>
    </location>
</feature>
<feature type="region of interest" description="Disordered" evidence="5">
    <location>
        <begin position="641"/>
        <end position="660"/>
    </location>
</feature>
<keyword evidence="2" id="KW-0964">Secreted</keyword>
<feature type="domain" description="Cadherin" evidence="6">
    <location>
        <begin position="5309"/>
        <end position="5414"/>
    </location>
</feature>
<feature type="domain" description="Cadherin" evidence="6">
    <location>
        <begin position="5124"/>
        <end position="5213"/>
    </location>
</feature>
<feature type="compositionally biased region" description="Basic and acidic residues" evidence="5">
    <location>
        <begin position="118"/>
        <end position="127"/>
    </location>
</feature>
<feature type="domain" description="Cadherin" evidence="6">
    <location>
        <begin position="5022"/>
        <end position="5117"/>
    </location>
</feature>
<feature type="domain" description="Cadherin" evidence="6">
    <location>
        <begin position="4726"/>
        <end position="4814"/>
    </location>
</feature>
<evidence type="ECO:0000313" key="7">
    <source>
        <dbReference type="EMBL" id="MDR6100907.1"/>
    </source>
</evidence>
<feature type="domain" description="Cadherin" evidence="6">
    <location>
        <begin position="4332"/>
        <end position="4421"/>
    </location>
</feature>
<evidence type="ECO:0000256" key="2">
    <source>
        <dbReference type="ARBA" id="ARBA00022525"/>
    </source>
</evidence>
<dbReference type="Pfam" id="PF00353">
    <property type="entry name" value="HemolysinCabind"/>
    <property type="match status" value="43"/>
</dbReference>
<dbReference type="GO" id="GO:0005576">
    <property type="term" value="C:extracellular region"/>
    <property type="evidence" value="ECO:0007669"/>
    <property type="project" value="UniProtKB-SubCell"/>
</dbReference>
<dbReference type="PROSITE" id="PS50268">
    <property type="entry name" value="CADHERIN_2"/>
    <property type="match status" value="15"/>
</dbReference>
<dbReference type="InterPro" id="IPR002126">
    <property type="entry name" value="Cadherin-like_dom"/>
</dbReference>
<name>A0AAJ2BA55_9HYPH</name>
<dbReference type="SMART" id="SM00112">
    <property type="entry name" value="CA"/>
    <property type="match status" value="15"/>
</dbReference>
<evidence type="ECO:0000313" key="8">
    <source>
        <dbReference type="Proteomes" id="UP001255601"/>
    </source>
</evidence>
<feature type="region of interest" description="Disordered" evidence="5">
    <location>
        <begin position="109"/>
        <end position="208"/>
    </location>
</feature>
<evidence type="ECO:0000256" key="4">
    <source>
        <dbReference type="ARBA" id="ARBA00023157"/>
    </source>
</evidence>
<feature type="domain" description="Cadherin" evidence="6">
    <location>
        <begin position="5512"/>
        <end position="5612"/>
    </location>
</feature>
<dbReference type="GO" id="GO:0016020">
    <property type="term" value="C:membrane"/>
    <property type="evidence" value="ECO:0007669"/>
    <property type="project" value="InterPro"/>
</dbReference>
<dbReference type="PROSITE" id="PS00330">
    <property type="entry name" value="HEMOLYSIN_CALCIUM"/>
    <property type="match status" value="35"/>
</dbReference>